<dbReference type="EMBL" id="JAUYVH010000001">
    <property type="protein sequence ID" value="MDQ9169378.1"/>
    <property type="molecule type" value="Genomic_DNA"/>
</dbReference>
<dbReference type="PANTHER" id="PTHR43037">
    <property type="entry name" value="UNNAMED PRODUCT-RELATED"/>
    <property type="match status" value="1"/>
</dbReference>
<feature type="region of interest" description="Disordered" evidence="3">
    <location>
        <begin position="371"/>
        <end position="405"/>
    </location>
</feature>
<dbReference type="InterPro" id="IPR010126">
    <property type="entry name" value="Esterase_phb"/>
</dbReference>
<dbReference type="PANTHER" id="PTHR43037:SF1">
    <property type="entry name" value="BLL1128 PROTEIN"/>
    <property type="match status" value="1"/>
</dbReference>
<feature type="region of interest" description="Disordered" evidence="3">
    <location>
        <begin position="37"/>
        <end position="76"/>
    </location>
</feature>
<reference evidence="4 5" key="1">
    <citation type="submission" date="2023-08" db="EMBL/GenBank/DDBJ databases">
        <title>Oxalobacteraceae gen .nov., isolated from river sludge outside the plant.</title>
        <authorList>
            <person name="Zhao S.Y."/>
        </authorList>
    </citation>
    <scope>NUCLEOTIDE SEQUENCE [LARGE SCALE GENOMIC DNA]</scope>
    <source>
        <strain evidence="4 5">R-40</strain>
    </source>
</reference>
<keyword evidence="2" id="KW-0378">Hydrolase</keyword>
<dbReference type="Proteomes" id="UP001225596">
    <property type="component" value="Unassembled WGS sequence"/>
</dbReference>
<protein>
    <submittedName>
        <fullName evidence="4">PHB depolymerase family esterase</fullName>
    </submittedName>
</protein>
<name>A0ABU1BK63_9BURK</name>
<feature type="compositionally biased region" description="Basic and acidic residues" evidence="3">
    <location>
        <begin position="38"/>
        <end position="47"/>
    </location>
</feature>
<dbReference type="RefSeq" id="WP_338435261.1">
    <property type="nucleotide sequence ID" value="NZ_JAUYVH010000001.1"/>
</dbReference>
<evidence type="ECO:0000313" key="5">
    <source>
        <dbReference type="Proteomes" id="UP001225596"/>
    </source>
</evidence>
<dbReference type="SUPFAM" id="SSF53474">
    <property type="entry name" value="alpha/beta-Hydrolases"/>
    <property type="match status" value="2"/>
</dbReference>
<proteinExistence type="predicted"/>
<evidence type="ECO:0000256" key="1">
    <source>
        <dbReference type="ARBA" id="ARBA00022729"/>
    </source>
</evidence>
<evidence type="ECO:0000313" key="4">
    <source>
        <dbReference type="EMBL" id="MDQ9169378.1"/>
    </source>
</evidence>
<dbReference type="InterPro" id="IPR029058">
    <property type="entry name" value="AB_hydrolase_fold"/>
</dbReference>
<dbReference type="Pfam" id="PF10503">
    <property type="entry name" value="Esterase_PHB"/>
    <property type="match status" value="1"/>
</dbReference>
<keyword evidence="1" id="KW-0732">Signal</keyword>
<evidence type="ECO:0000256" key="3">
    <source>
        <dbReference type="SAM" id="MobiDB-lite"/>
    </source>
</evidence>
<keyword evidence="5" id="KW-1185">Reference proteome</keyword>
<gene>
    <name evidence="4" type="ORF">Q8A64_03020</name>
</gene>
<dbReference type="NCBIfam" id="TIGR01840">
    <property type="entry name" value="esterase_phb"/>
    <property type="match status" value="1"/>
</dbReference>
<evidence type="ECO:0000256" key="2">
    <source>
        <dbReference type="ARBA" id="ARBA00022801"/>
    </source>
</evidence>
<sequence>MKLNEKFLETMREATQLLQSGGPQAATKAIQRALLGDGEQKEERDPGAPDIVDINPTPSRHKEAHSSGFTPRSFSKQWPDVTDITWENPLETLRQPAFKEADPHADHQTQTPGRFLSASCTNQAGTRSYKLYIPSAYKGEALPMIVMLHGCKQNPDDFAAGTKMNHVAEKYNCFVVYPAQVKAANSSNCWQWFHPSDQAREGTEPSIIADITRKVMHEYRVDPDRVFIAGLSAGAAMAAIVASAYPELYAAVGIHSGLPVGSAHDVPSAFQAMKGGGKTIRKNPACHVVPAIVFHGERDHTVHPDNGIRTLAQCMNTTADVLQNGHLAHAAQVKQGKVAGGRSYIQTIYYDHARMPVAEYWTIHGAGHAWSGGSKRGSYTDPKGPDASEEMLRFFEAHPHPRKAS</sequence>
<organism evidence="4 5">
    <name type="scientific">Keguizhuia sedimenti</name>
    <dbReference type="NCBI Taxonomy" id="3064264"/>
    <lineage>
        <taxon>Bacteria</taxon>
        <taxon>Pseudomonadati</taxon>
        <taxon>Pseudomonadota</taxon>
        <taxon>Betaproteobacteria</taxon>
        <taxon>Burkholderiales</taxon>
        <taxon>Oxalobacteraceae</taxon>
        <taxon>Keguizhuia</taxon>
    </lineage>
</organism>
<comment type="caution">
    <text evidence="4">The sequence shown here is derived from an EMBL/GenBank/DDBJ whole genome shotgun (WGS) entry which is preliminary data.</text>
</comment>
<dbReference type="Gene3D" id="3.40.50.1820">
    <property type="entry name" value="alpha/beta hydrolase"/>
    <property type="match status" value="1"/>
</dbReference>
<accession>A0ABU1BK63</accession>
<feature type="compositionally biased region" description="Polar residues" evidence="3">
    <location>
        <begin position="67"/>
        <end position="76"/>
    </location>
</feature>
<feature type="compositionally biased region" description="Basic and acidic residues" evidence="3">
    <location>
        <begin position="383"/>
        <end position="399"/>
    </location>
</feature>
<dbReference type="InterPro" id="IPR050955">
    <property type="entry name" value="Plant_Biomass_Hydrol_Est"/>
</dbReference>